<feature type="transmembrane region" description="Helical" evidence="7">
    <location>
        <begin position="204"/>
        <end position="223"/>
    </location>
</feature>
<keyword evidence="3" id="KW-1003">Cell membrane</keyword>
<dbReference type="GO" id="GO:0009246">
    <property type="term" value="P:enterobacterial common antigen biosynthetic process"/>
    <property type="evidence" value="ECO:0007669"/>
    <property type="project" value="TreeGrafter"/>
</dbReference>
<feature type="transmembrane region" description="Helical" evidence="7">
    <location>
        <begin position="149"/>
        <end position="166"/>
    </location>
</feature>
<name>A0A3L9DR17_9STRE</name>
<evidence type="ECO:0000256" key="6">
    <source>
        <dbReference type="ARBA" id="ARBA00023136"/>
    </source>
</evidence>
<accession>A0A3L9DR17</accession>
<comment type="similarity">
    <text evidence="2">Belongs to the acyltransferase 3 family.</text>
</comment>
<dbReference type="PANTHER" id="PTHR40074:SF2">
    <property type="entry name" value="O-ACETYLTRANSFERASE WECH"/>
    <property type="match status" value="1"/>
</dbReference>
<evidence type="ECO:0000256" key="7">
    <source>
        <dbReference type="SAM" id="Phobius"/>
    </source>
</evidence>
<dbReference type="EMBL" id="RCVM01000015">
    <property type="protein sequence ID" value="RLY02423.1"/>
    <property type="molecule type" value="Genomic_DNA"/>
</dbReference>
<feature type="transmembrane region" description="Helical" evidence="7">
    <location>
        <begin position="235"/>
        <end position="252"/>
    </location>
</feature>
<keyword evidence="5 7" id="KW-1133">Transmembrane helix</keyword>
<dbReference type="GO" id="GO:0016413">
    <property type="term" value="F:O-acetyltransferase activity"/>
    <property type="evidence" value="ECO:0007669"/>
    <property type="project" value="TreeGrafter"/>
</dbReference>
<comment type="caution">
    <text evidence="9">The sequence shown here is derived from an EMBL/GenBank/DDBJ whole genome shotgun (WGS) entry which is preliminary data.</text>
</comment>
<organism evidence="9 10">
    <name type="scientific">Streptococcus hillyeri</name>
    <dbReference type="NCBI Taxonomy" id="2282420"/>
    <lineage>
        <taxon>Bacteria</taxon>
        <taxon>Bacillati</taxon>
        <taxon>Bacillota</taxon>
        <taxon>Bacilli</taxon>
        <taxon>Lactobacillales</taxon>
        <taxon>Streptococcaceae</taxon>
        <taxon>Streptococcus</taxon>
    </lineage>
</organism>
<proteinExistence type="inferred from homology"/>
<keyword evidence="9" id="KW-0012">Acyltransferase</keyword>
<sequence length="337" mass="38747">MVEMKKRDWGIDVIKSFAIISVILLHCLTIAQRSNLVAPYHILHAVPLFMMVSGYSFARRYSSSQSLLADTLGSKQYVFKRINRIIWAYIVVFVLEMLVLTIRDGRLPQASLYLLLSGGIGPGSYYIPLLFEMIILLPMVLLLMRKQPVGGIIIITVMSFLIEWFRDVTQMPNEDYRFSLIRFVLPIELGMLYGIRQIRLTKGWVLLGILSACYILGVEYLGLESLAQPDWRSQNTLSFFYPFVWSIFIMSSNIKVNAGWLQRLLVLVSSATYHIYLVQMVYFAFGFNKLNQLLGNLVLTMTLFSVLSCVSFGILFYLLEEKIRFDVRNLLGKCKHV</sequence>
<reference evidence="9 10" key="1">
    <citation type="submission" date="2018-10" db="EMBL/GenBank/DDBJ databases">
        <title>Streptococcus hillyeri sp. nov., isolated from equine tracheal sample.</title>
        <authorList>
            <person name="Macfadyen A.C."/>
            <person name="Waller A."/>
            <person name="Paterson G.K."/>
        </authorList>
    </citation>
    <scope>NUCLEOTIDE SEQUENCE [LARGE SCALE GENOMIC DNA]</scope>
    <source>
        <strain evidence="9 10">28462</strain>
    </source>
</reference>
<evidence type="ECO:0000256" key="4">
    <source>
        <dbReference type="ARBA" id="ARBA00022692"/>
    </source>
</evidence>
<evidence type="ECO:0000256" key="2">
    <source>
        <dbReference type="ARBA" id="ARBA00007400"/>
    </source>
</evidence>
<feature type="transmembrane region" description="Helical" evidence="7">
    <location>
        <begin position="12"/>
        <end position="31"/>
    </location>
</feature>
<feature type="transmembrane region" description="Helical" evidence="7">
    <location>
        <begin position="123"/>
        <end position="142"/>
    </location>
</feature>
<dbReference type="Pfam" id="PF01757">
    <property type="entry name" value="Acyl_transf_3"/>
    <property type="match status" value="1"/>
</dbReference>
<comment type="subcellular location">
    <subcellularLocation>
        <location evidence="1">Cell membrane</location>
        <topology evidence="1">Multi-pass membrane protein</topology>
    </subcellularLocation>
</comment>
<dbReference type="GO" id="GO:0005886">
    <property type="term" value="C:plasma membrane"/>
    <property type="evidence" value="ECO:0007669"/>
    <property type="project" value="UniProtKB-SubCell"/>
</dbReference>
<feature type="transmembrane region" description="Helical" evidence="7">
    <location>
        <begin position="85"/>
        <end position="103"/>
    </location>
</feature>
<protein>
    <submittedName>
        <fullName evidence="9">Acyltransferase</fullName>
    </submittedName>
</protein>
<evidence type="ECO:0000256" key="5">
    <source>
        <dbReference type="ARBA" id="ARBA00022989"/>
    </source>
</evidence>
<dbReference type="OrthoDB" id="847983at2"/>
<dbReference type="Proteomes" id="UP000279194">
    <property type="component" value="Unassembled WGS sequence"/>
</dbReference>
<dbReference type="PANTHER" id="PTHR40074">
    <property type="entry name" value="O-ACETYLTRANSFERASE WECH"/>
    <property type="match status" value="1"/>
</dbReference>
<keyword evidence="6 7" id="KW-0472">Membrane</keyword>
<keyword evidence="10" id="KW-1185">Reference proteome</keyword>
<evidence type="ECO:0000313" key="9">
    <source>
        <dbReference type="EMBL" id="RLY02423.1"/>
    </source>
</evidence>
<feature type="transmembrane region" description="Helical" evidence="7">
    <location>
        <begin position="178"/>
        <end position="195"/>
    </location>
</feature>
<gene>
    <name evidence="9" type="ORF">EAF07_07595</name>
</gene>
<dbReference type="RefSeq" id="WP_121835980.1">
    <property type="nucleotide sequence ID" value="NZ_RCVM01000015.1"/>
</dbReference>
<keyword evidence="4 7" id="KW-0812">Transmembrane</keyword>
<evidence type="ECO:0000256" key="3">
    <source>
        <dbReference type="ARBA" id="ARBA00022475"/>
    </source>
</evidence>
<evidence type="ECO:0000256" key="1">
    <source>
        <dbReference type="ARBA" id="ARBA00004651"/>
    </source>
</evidence>
<evidence type="ECO:0000313" key="10">
    <source>
        <dbReference type="Proteomes" id="UP000279194"/>
    </source>
</evidence>
<evidence type="ECO:0000259" key="8">
    <source>
        <dbReference type="Pfam" id="PF01757"/>
    </source>
</evidence>
<feature type="transmembrane region" description="Helical" evidence="7">
    <location>
        <begin position="297"/>
        <end position="319"/>
    </location>
</feature>
<feature type="transmembrane region" description="Helical" evidence="7">
    <location>
        <begin position="264"/>
        <end position="285"/>
    </location>
</feature>
<dbReference type="InterPro" id="IPR002656">
    <property type="entry name" value="Acyl_transf_3_dom"/>
</dbReference>
<keyword evidence="9" id="KW-0808">Transferase</keyword>
<feature type="transmembrane region" description="Helical" evidence="7">
    <location>
        <begin position="37"/>
        <end position="58"/>
    </location>
</feature>
<feature type="domain" description="Acyltransferase 3" evidence="8">
    <location>
        <begin position="10"/>
        <end position="316"/>
    </location>
</feature>
<dbReference type="AlphaFoldDB" id="A0A3L9DR17"/>